<reference evidence="2 3" key="1">
    <citation type="submission" date="2019-11" db="EMBL/GenBank/DDBJ databases">
        <title>Draft genome sequence of Paludibacterium sp. dN18-1.</title>
        <authorList>
            <person name="Im W.-T."/>
        </authorList>
    </citation>
    <scope>NUCLEOTIDE SEQUENCE [LARGE SCALE GENOMIC DNA]</scope>
    <source>
        <strain evidence="3">dN 18-1</strain>
    </source>
</reference>
<proteinExistence type="predicted"/>
<dbReference type="AlphaFoldDB" id="A0A844GEF3"/>
<accession>A0A844GEF3</accession>
<protein>
    <submittedName>
        <fullName evidence="2">Uncharacterized protein</fullName>
    </submittedName>
</protein>
<feature type="transmembrane region" description="Helical" evidence="1">
    <location>
        <begin position="64"/>
        <end position="88"/>
    </location>
</feature>
<feature type="transmembrane region" description="Helical" evidence="1">
    <location>
        <begin position="12"/>
        <end position="29"/>
    </location>
</feature>
<dbReference type="Proteomes" id="UP000446658">
    <property type="component" value="Unassembled WGS sequence"/>
</dbReference>
<name>A0A844GEF3_9NEIS</name>
<gene>
    <name evidence="2" type="ORF">GKE73_12800</name>
</gene>
<dbReference type="RefSeq" id="WP_230370647.1">
    <property type="nucleotide sequence ID" value="NZ_WLYX01000001.1"/>
</dbReference>
<dbReference type="EMBL" id="WLYX01000001">
    <property type="protein sequence ID" value="MTD33598.1"/>
    <property type="molecule type" value="Genomic_DNA"/>
</dbReference>
<organism evidence="2 3">
    <name type="scientific">Paludibacterium denitrificans</name>
    <dbReference type="NCBI Taxonomy" id="2675226"/>
    <lineage>
        <taxon>Bacteria</taxon>
        <taxon>Pseudomonadati</taxon>
        <taxon>Pseudomonadota</taxon>
        <taxon>Betaproteobacteria</taxon>
        <taxon>Neisseriales</taxon>
        <taxon>Chromobacteriaceae</taxon>
        <taxon>Paludibacterium</taxon>
    </lineage>
</organism>
<sequence length="121" mass="12537">MLLTQSTKSFGGLGFFVALTLCLLNLLSLRKVWLKSLQVSTTLGTAALLFPTLGGAPLPPATWAVNWTFVGGVAIGSAAVLGLVLTVFRTSPSTAMCGATNTDLQQPGTTVAAVEPTRNEE</sequence>
<evidence type="ECO:0000313" key="2">
    <source>
        <dbReference type="EMBL" id="MTD33598.1"/>
    </source>
</evidence>
<keyword evidence="1" id="KW-1133">Transmembrane helix</keyword>
<comment type="caution">
    <text evidence="2">The sequence shown here is derived from an EMBL/GenBank/DDBJ whole genome shotgun (WGS) entry which is preliminary data.</text>
</comment>
<evidence type="ECO:0000256" key="1">
    <source>
        <dbReference type="SAM" id="Phobius"/>
    </source>
</evidence>
<keyword evidence="1" id="KW-0472">Membrane</keyword>
<keyword evidence="1" id="KW-0812">Transmembrane</keyword>
<evidence type="ECO:0000313" key="3">
    <source>
        <dbReference type="Proteomes" id="UP000446658"/>
    </source>
</evidence>
<feature type="transmembrane region" description="Helical" evidence="1">
    <location>
        <begin position="41"/>
        <end position="58"/>
    </location>
</feature>
<keyword evidence="3" id="KW-1185">Reference proteome</keyword>